<protein>
    <submittedName>
        <fullName evidence="1">Uncharacterized protein</fullName>
    </submittedName>
</protein>
<feature type="non-terminal residue" evidence="1">
    <location>
        <position position="1"/>
    </location>
</feature>
<proteinExistence type="predicted"/>
<evidence type="ECO:0000313" key="1">
    <source>
        <dbReference type="EMBL" id="MEQ2215019.1"/>
    </source>
</evidence>
<organism evidence="1 2">
    <name type="scientific">Xenoophorus captivus</name>
    <dbReference type="NCBI Taxonomy" id="1517983"/>
    <lineage>
        <taxon>Eukaryota</taxon>
        <taxon>Metazoa</taxon>
        <taxon>Chordata</taxon>
        <taxon>Craniata</taxon>
        <taxon>Vertebrata</taxon>
        <taxon>Euteleostomi</taxon>
        <taxon>Actinopterygii</taxon>
        <taxon>Neopterygii</taxon>
        <taxon>Teleostei</taxon>
        <taxon>Neoteleostei</taxon>
        <taxon>Acanthomorphata</taxon>
        <taxon>Ovalentaria</taxon>
        <taxon>Atherinomorphae</taxon>
        <taxon>Cyprinodontiformes</taxon>
        <taxon>Goodeidae</taxon>
        <taxon>Xenoophorus</taxon>
    </lineage>
</organism>
<evidence type="ECO:0000313" key="2">
    <source>
        <dbReference type="Proteomes" id="UP001434883"/>
    </source>
</evidence>
<dbReference type="Proteomes" id="UP001434883">
    <property type="component" value="Unassembled WGS sequence"/>
</dbReference>
<accession>A0ABV0S3H4</accession>
<name>A0ABV0S3H4_9TELE</name>
<keyword evidence="2" id="KW-1185">Reference proteome</keyword>
<dbReference type="EMBL" id="JAHRIN010067849">
    <property type="protein sequence ID" value="MEQ2215019.1"/>
    <property type="molecule type" value="Genomic_DNA"/>
</dbReference>
<reference evidence="1 2" key="1">
    <citation type="submission" date="2021-06" db="EMBL/GenBank/DDBJ databases">
        <authorList>
            <person name="Palmer J.M."/>
        </authorList>
    </citation>
    <scope>NUCLEOTIDE SEQUENCE [LARGE SCALE GENOMIC DNA]</scope>
    <source>
        <strain evidence="1 2">XC_2019</strain>
        <tissue evidence="1">Muscle</tissue>
    </source>
</reference>
<sequence>LSFFKLFEPSDPRTLRMERGQLHREDWSENTMSYKMRFLYSRHQKLQKQS</sequence>
<gene>
    <name evidence="1" type="ORF">XENOCAPTIV_025849</name>
</gene>
<comment type="caution">
    <text evidence="1">The sequence shown here is derived from an EMBL/GenBank/DDBJ whole genome shotgun (WGS) entry which is preliminary data.</text>
</comment>